<organism evidence="1 2">
    <name type="scientific">Paucidesulfovibrio gracilis DSM 16080</name>
    <dbReference type="NCBI Taxonomy" id="1121449"/>
    <lineage>
        <taxon>Bacteria</taxon>
        <taxon>Pseudomonadati</taxon>
        <taxon>Thermodesulfobacteriota</taxon>
        <taxon>Desulfovibrionia</taxon>
        <taxon>Desulfovibrionales</taxon>
        <taxon>Desulfovibrionaceae</taxon>
        <taxon>Paucidesulfovibrio</taxon>
    </lineage>
</organism>
<proteinExistence type="predicted"/>
<name>A0A1T4WAX9_9BACT</name>
<gene>
    <name evidence="1" type="ORF">SAMN02745704_00667</name>
</gene>
<dbReference type="RefSeq" id="WP_078716232.1">
    <property type="nucleotide sequence ID" value="NZ_FUYC01000002.1"/>
</dbReference>
<dbReference type="STRING" id="1121449.SAMN02745704_00667"/>
<reference evidence="1 2" key="1">
    <citation type="submission" date="2017-02" db="EMBL/GenBank/DDBJ databases">
        <authorList>
            <person name="Peterson S.W."/>
        </authorList>
    </citation>
    <scope>NUCLEOTIDE SEQUENCE [LARGE SCALE GENOMIC DNA]</scope>
    <source>
        <strain evidence="1 2">DSM 16080</strain>
    </source>
</reference>
<dbReference type="OrthoDB" id="5460048at2"/>
<evidence type="ECO:0000313" key="2">
    <source>
        <dbReference type="Proteomes" id="UP000190027"/>
    </source>
</evidence>
<accession>A0A1T4WAX9</accession>
<dbReference type="EMBL" id="FUYC01000002">
    <property type="protein sequence ID" value="SKA74446.1"/>
    <property type="molecule type" value="Genomic_DNA"/>
</dbReference>
<sequence length="64" mass="7328">MPNDKPYLNENGDLVIPFACPDNADKYWKPEGKSMSELLQELHAPEDVLLRYLPRMPEPAEDGE</sequence>
<protein>
    <submittedName>
        <fullName evidence="1">Uncharacterized protein</fullName>
    </submittedName>
</protein>
<evidence type="ECO:0000313" key="1">
    <source>
        <dbReference type="EMBL" id="SKA74446.1"/>
    </source>
</evidence>
<keyword evidence="2" id="KW-1185">Reference proteome</keyword>
<dbReference type="Proteomes" id="UP000190027">
    <property type="component" value="Unassembled WGS sequence"/>
</dbReference>
<dbReference type="AlphaFoldDB" id="A0A1T4WAX9"/>